<reference evidence="3 4" key="1">
    <citation type="journal article" date="2016" name="Nat. Commun.">
        <title>Thousands of microbial genomes shed light on interconnected biogeochemical processes in an aquifer system.</title>
        <authorList>
            <person name="Anantharaman K."/>
            <person name="Brown C.T."/>
            <person name="Hug L.A."/>
            <person name="Sharon I."/>
            <person name="Castelle C.J."/>
            <person name="Probst A.J."/>
            <person name="Thomas B.C."/>
            <person name="Singh A."/>
            <person name="Wilkins M.J."/>
            <person name="Karaoz U."/>
            <person name="Brodie E.L."/>
            <person name="Williams K.H."/>
            <person name="Hubbard S.S."/>
            <person name="Banfield J.F."/>
        </authorList>
    </citation>
    <scope>NUCLEOTIDE SEQUENCE [LARGE SCALE GENOMIC DNA]</scope>
</reference>
<sequence length="457" mass="52752">MFLHEQAHSTNKFFDGFHIDTTLIALAGMVVFLITAVSVDYDAVSGGIAALIAYSPLWLPVALFVSFWKTWMHYIRYEFWFHTPMTLLHIELPPEVEKSPLAMELVLIGLWNTGGETTFLQRIWNGQYRAITTLELVSNEGRISYYIHLRKNWKNFIEARIYGQFPEAHITEATRDYVDEVGYSPDTHTLWGTEYSKADAEALPLRTYVDWQLDKTPDKPEITIDPLTNIFEALSSAGPGEYVWIQIIMKARKQDEWYGFYTGDHFVADAKKKIASITKQAIARAQEHTVDEAEKKKVGSRGAMLLTGGEKDQVEAIERSITKQVFDCGLRAMYIVKKDRFDITKINNLVRLWDPFRNQQGNKLNVTRGLSIFDYPWQDWGNVRRRMVSKKMFFWYKHRAYFYVPYDQVPVCLTVEEIASLWHFPNSIVKTPALERVPSRRSAPPPNLPTAPPSSSF</sequence>
<comment type="caution">
    <text evidence="3">The sequence shown here is derived from an EMBL/GenBank/DDBJ whole genome shotgun (WGS) entry which is preliminary data.</text>
</comment>
<accession>A0A1F4XY79</accession>
<evidence type="ECO:0000256" key="2">
    <source>
        <dbReference type="SAM" id="Phobius"/>
    </source>
</evidence>
<feature type="transmembrane region" description="Helical" evidence="2">
    <location>
        <begin position="21"/>
        <end position="41"/>
    </location>
</feature>
<keyword evidence="2" id="KW-1133">Transmembrane helix</keyword>
<evidence type="ECO:0000256" key="1">
    <source>
        <dbReference type="SAM" id="MobiDB-lite"/>
    </source>
</evidence>
<organism evidence="3 4">
    <name type="scientific">Candidatus Adlerbacteria bacterium RIFCSPLOWO2_01_FULL_54_21b</name>
    <dbReference type="NCBI Taxonomy" id="1797245"/>
    <lineage>
        <taxon>Bacteria</taxon>
        <taxon>Candidatus Adleribacteriota</taxon>
    </lineage>
</organism>
<evidence type="ECO:0000313" key="3">
    <source>
        <dbReference type="EMBL" id="OGC86043.1"/>
    </source>
</evidence>
<name>A0A1F4XY79_9BACT</name>
<evidence type="ECO:0000313" key="4">
    <source>
        <dbReference type="Proteomes" id="UP000178585"/>
    </source>
</evidence>
<dbReference type="STRING" id="1797245.A2949_01890"/>
<dbReference type="AlphaFoldDB" id="A0A1F4XY79"/>
<dbReference type="EMBL" id="MEWZ01000033">
    <property type="protein sequence ID" value="OGC86043.1"/>
    <property type="molecule type" value="Genomic_DNA"/>
</dbReference>
<feature type="region of interest" description="Disordered" evidence="1">
    <location>
        <begin position="436"/>
        <end position="457"/>
    </location>
</feature>
<keyword evidence="2" id="KW-0472">Membrane</keyword>
<protein>
    <submittedName>
        <fullName evidence="3">Uncharacterized protein</fullName>
    </submittedName>
</protein>
<feature type="transmembrane region" description="Helical" evidence="2">
    <location>
        <begin position="47"/>
        <end position="68"/>
    </location>
</feature>
<gene>
    <name evidence="3" type="ORF">A2949_01890</name>
</gene>
<proteinExistence type="predicted"/>
<dbReference type="Proteomes" id="UP000178585">
    <property type="component" value="Unassembled WGS sequence"/>
</dbReference>
<keyword evidence="2" id="KW-0812">Transmembrane</keyword>
<feature type="compositionally biased region" description="Pro residues" evidence="1">
    <location>
        <begin position="443"/>
        <end position="457"/>
    </location>
</feature>